<dbReference type="EMBL" id="MG602716">
    <property type="protein sequence ID" value="AWA82108.1"/>
    <property type="molecule type" value="Genomic_DNA"/>
</dbReference>
<sequence length="103" mass="11972">MCSPHKLMKRENWYLNNYHPLFNMLTKSYKDPRTIFKSSPIKNIKISTSLSSITHTHTHTAGDAHRPSITHTPFICHLGDRWVTKVIGGRWWCVIGGRWVKEA</sequence>
<geneLocation type="mitochondrion" evidence="1"/>
<proteinExistence type="predicted"/>
<organism evidence="1">
    <name type="scientific">Cantharellus appalachiensis</name>
    <dbReference type="NCBI Taxonomy" id="409893"/>
    <lineage>
        <taxon>Eukaryota</taxon>
        <taxon>Fungi</taxon>
        <taxon>Dikarya</taxon>
        <taxon>Basidiomycota</taxon>
        <taxon>Agaricomycotina</taxon>
        <taxon>Agaricomycetes</taxon>
        <taxon>Cantharellales</taxon>
        <taxon>Hydnaceae</taxon>
        <taxon>Cantharellus</taxon>
    </lineage>
</organism>
<protein>
    <submittedName>
        <fullName evidence="1">Uncharacterized protein</fullName>
    </submittedName>
</protein>
<dbReference type="AlphaFoldDB" id="A0A2S0S434"/>
<dbReference type="RefSeq" id="YP_009486048.1">
    <property type="nucleotide sequence ID" value="NC_037756.1"/>
</dbReference>
<keyword evidence="1" id="KW-0496">Mitochondrion</keyword>
<gene>
    <name evidence="1" type="primary">orf103</name>
</gene>
<reference evidence="1" key="1">
    <citation type="journal article" date="2018" name="Int. J. Biol. Macromol.">
        <title>Characterization of the mitochondrial genomes of three species in the ectomycorrhizal genus Cantharellus and phylogeny of Agaricomycetes.</title>
        <authorList>
            <person name="Li Q."/>
            <person name="Liao M."/>
            <person name="Yang M."/>
            <person name="Xiong C."/>
            <person name="Jin X."/>
            <person name="Chen Z."/>
            <person name="Huang W."/>
        </authorList>
    </citation>
    <scope>NUCLEOTIDE SEQUENCE</scope>
    <source>
        <strain evidence="1">S38</strain>
    </source>
</reference>
<evidence type="ECO:0000313" key="1">
    <source>
        <dbReference type="EMBL" id="AWA82108.1"/>
    </source>
</evidence>
<accession>A0A2S0S434</accession>
<dbReference type="GeneID" id="36938665"/>
<name>A0A2S0S434_9AGAM</name>